<feature type="domain" description="Purple acid phosphatase N-terminal" evidence="4">
    <location>
        <begin position="31"/>
        <end position="112"/>
    </location>
</feature>
<feature type="chain" id="PRO_5004214857" evidence="2">
    <location>
        <begin position="27"/>
        <end position="885"/>
    </location>
</feature>
<dbReference type="InterPro" id="IPR013783">
    <property type="entry name" value="Ig-like_fold"/>
</dbReference>
<proteinExistence type="predicted"/>
<dbReference type="eggNOG" id="COG3540">
    <property type="taxonomic scope" value="Bacteria"/>
</dbReference>
<feature type="domain" description="Calcineurin-like phosphoesterase" evidence="3">
    <location>
        <begin position="124"/>
        <end position="323"/>
    </location>
</feature>
<keyword evidence="5" id="KW-0378">Hydrolase</keyword>
<evidence type="ECO:0000256" key="2">
    <source>
        <dbReference type="SAM" id="SignalP"/>
    </source>
</evidence>
<dbReference type="Proteomes" id="UP000000238">
    <property type="component" value="Chromosome"/>
</dbReference>
<dbReference type="SUPFAM" id="SSF63446">
    <property type="entry name" value="Type I dockerin domain"/>
    <property type="match status" value="1"/>
</dbReference>
<dbReference type="KEGG" id="hch:HCH_06682"/>
<evidence type="ECO:0000259" key="4">
    <source>
        <dbReference type="Pfam" id="PF16656"/>
    </source>
</evidence>
<dbReference type="Pfam" id="PF00149">
    <property type="entry name" value="Metallophos"/>
    <property type="match status" value="1"/>
</dbReference>
<evidence type="ECO:0000313" key="5">
    <source>
        <dbReference type="EMBL" id="ABC33312.1"/>
    </source>
</evidence>
<dbReference type="GO" id="GO:0046872">
    <property type="term" value="F:metal ion binding"/>
    <property type="evidence" value="ECO:0007669"/>
    <property type="project" value="InterPro"/>
</dbReference>
<dbReference type="Gene3D" id="3.60.21.10">
    <property type="match status" value="1"/>
</dbReference>
<dbReference type="EMBL" id="CP000155">
    <property type="protein sequence ID" value="ABC33312.1"/>
    <property type="molecule type" value="Genomic_DNA"/>
</dbReference>
<dbReference type="InterPro" id="IPR039331">
    <property type="entry name" value="PAPs-like"/>
</dbReference>
<dbReference type="InterPro" id="IPR029052">
    <property type="entry name" value="Metallo-depent_PP-like"/>
</dbReference>
<evidence type="ECO:0000259" key="3">
    <source>
        <dbReference type="Pfam" id="PF00149"/>
    </source>
</evidence>
<reference evidence="5 6" key="1">
    <citation type="journal article" date="2005" name="Nucleic Acids Res.">
        <title>Genomic blueprint of Hahella chejuensis, a marine microbe producing an algicidal agent.</title>
        <authorList>
            <person name="Jeong H."/>
            <person name="Yim J.H."/>
            <person name="Lee C."/>
            <person name="Choi S.-H."/>
            <person name="Park Y.K."/>
            <person name="Yoon S.H."/>
            <person name="Hur C.-G."/>
            <person name="Kang H.-Y."/>
            <person name="Kim D."/>
            <person name="Lee H.H."/>
            <person name="Park K.H."/>
            <person name="Park S.-H."/>
            <person name="Park H.-S."/>
            <person name="Lee H.K."/>
            <person name="Oh T.K."/>
            <person name="Kim J.F."/>
        </authorList>
    </citation>
    <scope>NUCLEOTIDE SEQUENCE [LARGE SCALE GENOMIC DNA]</scope>
    <source>
        <strain evidence="5 6">KCTC 2396</strain>
    </source>
</reference>
<dbReference type="AlphaFoldDB" id="Q2S7R2"/>
<dbReference type="STRING" id="349521.HCH_06682"/>
<feature type="signal peptide" evidence="2">
    <location>
        <begin position="1"/>
        <end position="26"/>
    </location>
</feature>
<dbReference type="eggNOG" id="COG1409">
    <property type="taxonomic scope" value="Bacteria"/>
</dbReference>
<dbReference type="Gene3D" id="2.60.40.10">
    <property type="entry name" value="Immunoglobulins"/>
    <property type="match status" value="1"/>
</dbReference>
<keyword evidence="1 2" id="KW-0732">Signal</keyword>
<evidence type="ECO:0000256" key="1">
    <source>
        <dbReference type="ARBA" id="ARBA00022729"/>
    </source>
</evidence>
<name>Q2S7R2_HAHCH</name>
<dbReference type="GO" id="GO:0003993">
    <property type="term" value="F:acid phosphatase activity"/>
    <property type="evidence" value="ECO:0007669"/>
    <property type="project" value="InterPro"/>
</dbReference>
<dbReference type="PANTHER" id="PTHR22953">
    <property type="entry name" value="ACID PHOSPHATASE RELATED"/>
    <property type="match status" value="1"/>
</dbReference>
<dbReference type="Gene3D" id="1.10.1330.10">
    <property type="entry name" value="Dockerin domain"/>
    <property type="match status" value="1"/>
</dbReference>
<dbReference type="OrthoDB" id="9809781at2"/>
<dbReference type="SUPFAM" id="SSF49363">
    <property type="entry name" value="Purple acid phosphatase, N-terminal domain"/>
    <property type="match status" value="1"/>
</dbReference>
<dbReference type="Pfam" id="PF16656">
    <property type="entry name" value="Pur_ac_phosph_N"/>
    <property type="match status" value="1"/>
</dbReference>
<dbReference type="InterPro" id="IPR004843">
    <property type="entry name" value="Calcineurin-like_PHP"/>
</dbReference>
<sequence>MQPSYHRFAAACLAFLLSLLAAAASAEIKPYLQSPTESSIWVSWKTTSGSESRVEYGVAADRLDQSVSGGVQSLSSDYQYHGVQLQGLQADTLYYYRVKTGAETSAVYRFKTQPARGDGSGHYRILVMGDHQIRNENRYEQLVKAAKAKLENKYAEPIEEAVNLILNDGDQVDVGTLDHYANLHFAQSAAISPNVPIMTTVGNHEYYYDGDLNNYQAHFFYDGLSYQGISGAANESYYAYQVGRLVVIHMNSMKTDAVQQNWLTQVVAAADADASVDWIISIIHHPYQAEQYIGDISHPLRDAWMAILSSSQKHVLNIGGHHHLYARGQTRDWPSYHMISGGTAWDQYWGQSTEKDFDDVQKTIANWAWQIIDLDLPAREMTVETYAEAHPLLYKTKGFHYNSRLIDSFHRKLDLQKPYQPSIDTEVKGPVSLPFVFHSSSFSSGEPEEMNSTQFQIAADAGFNDLKVDKIRDFENIFGDTGAPEYEPVDIHAGVDILAWEIPANGLPNGDYYIRVRHRDKNILWSDWSEAKAFTISGSTDGEPGLSVSKDKYRSGEDVVAHHQNGYGNAKDWVGVYKKGQIPGAVRATKWYYVDGPTGSLTFSGLADGEYFVGFFENDGYSEIAERAYFYIGPVAELSMADTEYDEGEIATVSWTGSSAGAKDWIGVYRVGEVPGQQSSSVWKYAPETAGTLDFSGLAKGYYFAAFFINDGYTEISNRVHFSVGDRIAELSLLKTHFESGEDIVANFSGGPGIAKDYLGIFEKGAAPGQTGSELVAYLYFDGAATGSVTFTENLPDGAYFMAMYTNDSYTEVSNRVTFSVGEAAVAGDLNGDGVADGADRDLLRSMFGKCNGDAGYQADADYDGDGCIGRQDYRLWYAMYKSGG</sequence>
<dbReference type="InterPro" id="IPR015914">
    <property type="entry name" value="PAPs_N"/>
</dbReference>
<dbReference type="SUPFAM" id="SSF56300">
    <property type="entry name" value="Metallo-dependent phosphatases"/>
    <property type="match status" value="1"/>
</dbReference>
<dbReference type="Gene3D" id="2.60.40.380">
    <property type="entry name" value="Purple acid phosphatase-like, N-terminal"/>
    <property type="match status" value="1"/>
</dbReference>
<dbReference type="PROSITE" id="PS00018">
    <property type="entry name" value="EF_HAND_1"/>
    <property type="match status" value="1"/>
</dbReference>
<accession>Q2S7R2</accession>
<protein>
    <submittedName>
        <fullName evidence="5">Predicted phosphohydrolase</fullName>
    </submittedName>
</protein>
<evidence type="ECO:0000313" key="6">
    <source>
        <dbReference type="Proteomes" id="UP000000238"/>
    </source>
</evidence>
<dbReference type="PANTHER" id="PTHR22953:SF153">
    <property type="entry name" value="PURPLE ACID PHOSPHATASE"/>
    <property type="match status" value="1"/>
</dbReference>
<keyword evidence="6" id="KW-1185">Reference proteome</keyword>
<dbReference type="HOGENOM" id="CLU_009325_0_0_6"/>
<dbReference type="InterPro" id="IPR018247">
    <property type="entry name" value="EF_Hand_1_Ca_BS"/>
</dbReference>
<dbReference type="GO" id="GO:0000272">
    <property type="term" value="P:polysaccharide catabolic process"/>
    <property type="evidence" value="ECO:0007669"/>
    <property type="project" value="InterPro"/>
</dbReference>
<organism evidence="5 6">
    <name type="scientific">Hahella chejuensis (strain KCTC 2396)</name>
    <dbReference type="NCBI Taxonomy" id="349521"/>
    <lineage>
        <taxon>Bacteria</taxon>
        <taxon>Pseudomonadati</taxon>
        <taxon>Pseudomonadota</taxon>
        <taxon>Gammaproteobacteria</taxon>
        <taxon>Oceanospirillales</taxon>
        <taxon>Hahellaceae</taxon>
        <taxon>Hahella</taxon>
    </lineage>
</organism>
<dbReference type="InterPro" id="IPR036439">
    <property type="entry name" value="Dockerin_dom_sf"/>
</dbReference>
<dbReference type="InterPro" id="IPR008963">
    <property type="entry name" value="Purple_acid_Pase-like_N"/>
</dbReference>
<dbReference type="RefSeq" id="WP_011400364.1">
    <property type="nucleotide sequence ID" value="NC_007645.1"/>
</dbReference>
<gene>
    <name evidence="5" type="ordered locus">HCH_06682</name>
</gene>